<evidence type="ECO:0000313" key="2">
    <source>
        <dbReference type="EMBL" id="KIW15040.1"/>
    </source>
</evidence>
<feature type="compositionally biased region" description="Polar residues" evidence="1">
    <location>
        <begin position="106"/>
        <end position="131"/>
    </location>
</feature>
<evidence type="ECO:0000256" key="1">
    <source>
        <dbReference type="SAM" id="MobiDB-lite"/>
    </source>
</evidence>
<dbReference type="GeneID" id="27334910"/>
<sequence>MGASDEDTVSYSGNIPEAYAPPTGVELFSKKWWVEITTKDDFWFDLAYKVPKAVLKRRIKQNIVVDVDIRTRARKKEEERLARERQRAQALKGARSSREQDEPASPGQNSHTEASGSVVATGNSASLQSMEPTISREGMEEVSHHGVVKFECLKCGYFFLRAEMSSVPPKGLICKDCVETNAIKREEMPLWKSEVRAEEGSSQATTSSPSVLMGVGAEKPISEGDMEGAKQHRARRLEEGPDGSVPKRIKIEVVDNQ</sequence>
<keyword evidence="3" id="KW-1185">Reference proteome</keyword>
<dbReference type="AlphaFoldDB" id="A0A0D2B8S0"/>
<organism evidence="2 3">
    <name type="scientific">Exophiala spinifera</name>
    <dbReference type="NCBI Taxonomy" id="91928"/>
    <lineage>
        <taxon>Eukaryota</taxon>
        <taxon>Fungi</taxon>
        <taxon>Dikarya</taxon>
        <taxon>Ascomycota</taxon>
        <taxon>Pezizomycotina</taxon>
        <taxon>Eurotiomycetes</taxon>
        <taxon>Chaetothyriomycetidae</taxon>
        <taxon>Chaetothyriales</taxon>
        <taxon>Herpotrichiellaceae</taxon>
        <taxon>Exophiala</taxon>
    </lineage>
</organism>
<protein>
    <submittedName>
        <fullName evidence="2">Uncharacterized protein</fullName>
    </submittedName>
</protein>
<dbReference type="Proteomes" id="UP000053328">
    <property type="component" value="Unassembled WGS sequence"/>
</dbReference>
<gene>
    <name evidence="2" type="ORF">PV08_07827</name>
</gene>
<proteinExistence type="predicted"/>
<evidence type="ECO:0000313" key="3">
    <source>
        <dbReference type="Proteomes" id="UP000053328"/>
    </source>
</evidence>
<accession>A0A0D2B8S0</accession>
<feature type="compositionally biased region" description="Basic and acidic residues" evidence="1">
    <location>
        <begin position="78"/>
        <end position="87"/>
    </location>
</feature>
<dbReference type="HOGENOM" id="CLU_1069712_0_0_1"/>
<feature type="compositionally biased region" description="Polar residues" evidence="1">
    <location>
        <begin position="200"/>
        <end position="210"/>
    </location>
</feature>
<dbReference type="VEuPathDB" id="FungiDB:PV08_07827"/>
<name>A0A0D2B8S0_9EURO</name>
<dbReference type="OrthoDB" id="10400094at2759"/>
<dbReference type="RefSeq" id="XP_016235256.1">
    <property type="nucleotide sequence ID" value="XM_016382154.1"/>
</dbReference>
<dbReference type="EMBL" id="KN847496">
    <property type="protein sequence ID" value="KIW15040.1"/>
    <property type="molecule type" value="Genomic_DNA"/>
</dbReference>
<reference evidence="2 3" key="1">
    <citation type="submission" date="2015-01" db="EMBL/GenBank/DDBJ databases">
        <title>The Genome Sequence of Exophiala spinifera CBS89968.</title>
        <authorList>
            <consortium name="The Broad Institute Genomics Platform"/>
            <person name="Cuomo C."/>
            <person name="de Hoog S."/>
            <person name="Gorbushina A."/>
            <person name="Stielow B."/>
            <person name="Teixiera M."/>
            <person name="Abouelleil A."/>
            <person name="Chapman S.B."/>
            <person name="Priest M."/>
            <person name="Young S.K."/>
            <person name="Wortman J."/>
            <person name="Nusbaum C."/>
            <person name="Birren B."/>
        </authorList>
    </citation>
    <scope>NUCLEOTIDE SEQUENCE [LARGE SCALE GENOMIC DNA]</scope>
    <source>
        <strain evidence="2 3">CBS 89968</strain>
    </source>
</reference>
<feature type="region of interest" description="Disordered" evidence="1">
    <location>
        <begin position="78"/>
        <end position="131"/>
    </location>
</feature>
<feature type="region of interest" description="Disordered" evidence="1">
    <location>
        <begin position="194"/>
        <end position="257"/>
    </location>
</feature>